<evidence type="ECO:0000313" key="10">
    <source>
        <dbReference type="Proteomes" id="UP000177407"/>
    </source>
</evidence>
<evidence type="ECO:0000256" key="2">
    <source>
        <dbReference type="ARBA" id="ARBA00022980"/>
    </source>
</evidence>
<dbReference type="InterPro" id="IPR020929">
    <property type="entry name" value="Ribosomal_uL5_CS"/>
</dbReference>
<reference evidence="9 10" key="1">
    <citation type="journal article" date="2016" name="Nat. Commun.">
        <title>Thousands of microbial genomes shed light on interconnected biogeochemical processes in an aquifer system.</title>
        <authorList>
            <person name="Anantharaman K."/>
            <person name="Brown C.T."/>
            <person name="Hug L.A."/>
            <person name="Sharon I."/>
            <person name="Castelle C.J."/>
            <person name="Probst A.J."/>
            <person name="Thomas B.C."/>
            <person name="Singh A."/>
            <person name="Wilkins M.J."/>
            <person name="Karaoz U."/>
            <person name="Brodie E.L."/>
            <person name="Williams K.H."/>
            <person name="Hubbard S.S."/>
            <person name="Banfield J.F."/>
        </authorList>
    </citation>
    <scope>NUCLEOTIDE SEQUENCE [LARGE SCALE GENOMIC DNA]</scope>
</reference>
<evidence type="ECO:0000259" key="7">
    <source>
        <dbReference type="Pfam" id="PF00281"/>
    </source>
</evidence>
<evidence type="ECO:0000256" key="6">
    <source>
        <dbReference type="RuleBase" id="RU003930"/>
    </source>
</evidence>
<dbReference type="InterPro" id="IPR031310">
    <property type="entry name" value="Ribosomal_uL5_N"/>
</dbReference>
<dbReference type="FunFam" id="3.30.1440.10:FF:000001">
    <property type="entry name" value="50S ribosomal protein L5"/>
    <property type="match status" value="1"/>
</dbReference>
<proteinExistence type="inferred from homology"/>
<dbReference type="HAMAP" id="MF_01333_B">
    <property type="entry name" value="Ribosomal_uL5_B"/>
    <property type="match status" value="1"/>
</dbReference>
<accession>A0A1F5S2W0</accession>
<comment type="function">
    <text evidence="5">This is 1 of the proteins that bind and probably mediate the attachment of the 5S RNA into the large ribosomal subunit, where it forms part of the central protuberance. In the 70S ribosome it contacts protein S13 of the 30S subunit (bridge B1b), connecting the 2 subunits; this bridge is implicated in subunit movement. Contacts the P site tRNA; the 5S rRNA and some of its associated proteins might help stabilize positioning of ribosome-bound tRNAs.</text>
</comment>
<dbReference type="Pfam" id="PF00673">
    <property type="entry name" value="Ribosomal_L5_C"/>
    <property type="match status" value="1"/>
</dbReference>
<dbReference type="PANTHER" id="PTHR11994">
    <property type="entry name" value="60S RIBOSOMAL PROTEIN L11-RELATED"/>
    <property type="match status" value="1"/>
</dbReference>
<gene>
    <name evidence="5" type="primary">rplE</name>
    <name evidence="9" type="ORF">A2257_01945</name>
</gene>
<feature type="domain" description="Large ribosomal subunit protein uL5 C-terminal" evidence="8">
    <location>
        <begin position="87"/>
        <end position="180"/>
    </location>
</feature>
<organism evidence="9 10">
    <name type="scientific">Candidatus Falkowbacteria bacterium RIFOXYA2_FULL_38_12</name>
    <dbReference type="NCBI Taxonomy" id="1797993"/>
    <lineage>
        <taxon>Bacteria</taxon>
        <taxon>Candidatus Falkowiibacteriota</taxon>
    </lineage>
</organism>
<dbReference type="GO" id="GO:0019843">
    <property type="term" value="F:rRNA binding"/>
    <property type="evidence" value="ECO:0007669"/>
    <property type="project" value="UniProtKB-UniRule"/>
</dbReference>
<evidence type="ECO:0000256" key="5">
    <source>
        <dbReference type="HAMAP-Rule" id="MF_01333"/>
    </source>
</evidence>
<dbReference type="Gene3D" id="3.30.1440.10">
    <property type="match status" value="1"/>
</dbReference>
<dbReference type="InterPro" id="IPR031309">
    <property type="entry name" value="Ribosomal_uL5_C"/>
</dbReference>
<dbReference type="InterPro" id="IPR022803">
    <property type="entry name" value="Ribosomal_uL5_dom_sf"/>
</dbReference>
<keyword evidence="2 5" id="KW-0689">Ribosomal protein</keyword>
<dbReference type="PROSITE" id="PS00358">
    <property type="entry name" value="RIBOSOMAL_L5"/>
    <property type="match status" value="1"/>
</dbReference>
<dbReference type="NCBIfam" id="NF000585">
    <property type="entry name" value="PRK00010.1"/>
    <property type="match status" value="1"/>
</dbReference>
<feature type="domain" description="Large ribosomal subunit protein uL5 N-terminal" evidence="7">
    <location>
        <begin position="27"/>
        <end position="83"/>
    </location>
</feature>
<keyword evidence="5" id="KW-0820">tRNA-binding</keyword>
<keyword evidence="3 5" id="KW-0687">Ribonucleoprotein</keyword>
<dbReference type="AlphaFoldDB" id="A0A1F5S2W0"/>
<evidence type="ECO:0000256" key="3">
    <source>
        <dbReference type="ARBA" id="ARBA00023274"/>
    </source>
</evidence>
<evidence type="ECO:0000256" key="4">
    <source>
        <dbReference type="ARBA" id="ARBA00035245"/>
    </source>
</evidence>
<sequence>MTNEPRLKIKYREEIIAKMKESFGYTNNLEVPKLEKIVVNIGLSKGLQDPKFLDVAEGTLKKITGQKPVKTLAKKSISNFKIRQGMPVGMVVTLRGTIMYDFLDKFINITLPRVRDFRGISPKFLDKDGNISIGFKESISFPEVKSEEIEKNHGLQVTIKTTAKNKEKGLALLKFFGFPFQN</sequence>
<comment type="caution">
    <text evidence="9">The sequence shown here is derived from an EMBL/GenBank/DDBJ whole genome shotgun (WGS) entry which is preliminary data.</text>
</comment>
<comment type="subunit">
    <text evidence="5">Part of the 50S ribosomal subunit; part of the 5S rRNA/L5/L18/L25 subcomplex. Contacts the 5S rRNA and the P site tRNA. Forms a bridge to the 30S subunit in the 70S ribosome.</text>
</comment>
<protein>
    <recommendedName>
        <fullName evidence="4 5">Large ribosomal subunit protein uL5</fullName>
    </recommendedName>
</protein>
<dbReference type="EMBL" id="MFGA01000017">
    <property type="protein sequence ID" value="OGF21025.1"/>
    <property type="molecule type" value="Genomic_DNA"/>
</dbReference>
<dbReference type="Proteomes" id="UP000177407">
    <property type="component" value="Unassembled WGS sequence"/>
</dbReference>
<keyword evidence="5" id="KW-0694">RNA-binding</keyword>
<dbReference type="InterPro" id="IPR020930">
    <property type="entry name" value="Ribosomal_uL5_bac-type"/>
</dbReference>
<dbReference type="GO" id="GO:0000049">
    <property type="term" value="F:tRNA binding"/>
    <property type="evidence" value="ECO:0007669"/>
    <property type="project" value="UniProtKB-UniRule"/>
</dbReference>
<evidence type="ECO:0000256" key="1">
    <source>
        <dbReference type="ARBA" id="ARBA00008553"/>
    </source>
</evidence>
<dbReference type="GO" id="GO:0006412">
    <property type="term" value="P:translation"/>
    <property type="evidence" value="ECO:0007669"/>
    <property type="project" value="UniProtKB-UniRule"/>
</dbReference>
<dbReference type="PIRSF" id="PIRSF002161">
    <property type="entry name" value="Ribosomal_L5"/>
    <property type="match status" value="1"/>
</dbReference>
<dbReference type="GO" id="GO:0003735">
    <property type="term" value="F:structural constituent of ribosome"/>
    <property type="evidence" value="ECO:0007669"/>
    <property type="project" value="InterPro"/>
</dbReference>
<dbReference type="InterPro" id="IPR002132">
    <property type="entry name" value="Ribosomal_uL5"/>
</dbReference>
<keyword evidence="5" id="KW-0699">rRNA-binding</keyword>
<dbReference type="SUPFAM" id="SSF55282">
    <property type="entry name" value="RL5-like"/>
    <property type="match status" value="1"/>
</dbReference>
<evidence type="ECO:0000259" key="8">
    <source>
        <dbReference type="Pfam" id="PF00673"/>
    </source>
</evidence>
<dbReference type="GO" id="GO:1990904">
    <property type="term" value="C:ribonucleoprotein complex"/>
    <property type="evidence" value="ECO:0007669"/>
    <property type="project" value="UniProtKB-KW"/>
</dbReference>
<dbReference type="Pfam" id="PF00281">
    <property type="entry name" value="Ribosomal_L5"/>
    <property type="match status" value="1"/>
</dbReference>
<evidence type="ECO:0000313" key="9">
    <source>
        <dbReference type="EMBL" id="OGF21025.1"/>
    </source>
</evidence>
<dbReference type="GO" id="GO:0005840">
    <property type="term" value="C:ribosome"/>
    <property type="evidence" value="ECO:0007669"/>
    <property type="project" value="UniProtKB-KW"/>
</dbReference>
<comment type="similarity">
    <text evidence="1 5 6">Belongs to the universal ribosomal protein uL5 family.</text>
</comment>
<name>A0A1F5S2W0_9BACT</name>